<proteinExistence type="predicted"/>
<dbReference type="EMBL" id="FQUP01000004">
    <property type="protein sequence ID" value="SHG33013.1"/>
    <property type="molecule type" value="Genomic_DNA"/>
</dbReference>
<protein>
    <submittedName>
        <fullName evidence="1">Uncharacterized protein</fullName>
    </submittedName>
</protein>
<evidence type="ECO:0000313" key="1">
    <source>
        <dbReference type="EMBL" id="SHG33013.1"/>
    </source>
</evidence>
<accession>A0A1M5IZ25</accession>
<name>A0A1M5IZ25_9HYPH</name>
<dbReference type="OrthoDB" id="9811314at2"/>
<dbReference type="RefSeq" id="WP_073056448.1">
    <property type="nucleotide sequence ID" value="NZ_FQUP01000004.1"/>
</dbReference>
<sequence>MQNNTVSLRFSGPGHRASALNIPLAEIDGQSAFTPANTRMGIEIAHDGDVIRMFLLTADPEGENFELALSIPFPAALLMELATRRQATTAERVEMDAADTFEERHDC</sequence>
<dbReference type="Proteomes" id="UP000184485">
    <property type="component" value="Unassembled WGS sequence"/>
</dbReference>
<organism evidence="1 2">
    <name type="scientific">Kaistia soli DSM 19436</name>
    <dbReference type="NCBI Taxonomy" id="1122133"/>
    <lineage>
        <taxon>Bacteria</taxon>
        <taxon>Pseudomonadati</taxon>
        <taxon>Pseudomonadota</taxon>
        <taxon>Alphaproteobacteria</taxon>
        <taxon>Hyphomicrobiales</taxon>
        <taxon>Kaistiaceae</taxon>
        <taxon>Kaistia</taxon>
    </lineage>
</organism>
<dbReference type="AlphaFoldDB" id="A0A1M5IZ25"/>
<reference evidence="1 2" key="1">
    <citation type="submission" date="2016-11" db="EMBL/GenBank/DDBJ databases">
        <authorList>
            <person name="Jaros S."/>
            <person name="Januszkiewicz K."/>
            <person name="Wedrychowicz H."/>
        </authorList>
    </citation>
    <scope>NUCLEOTIDE SEQUENCE [LARGE SCALE GENOMIC DNA]</scope>
    <source>
        <strain evidence="1 2">DSM 19436</strain>
    </source>
</reference>
<evidence type="ECO:0000313" key="2">
    <source>
        <dbReference type="Proteomes" id="UP000184485"/>
    </source>
</evidence>
<keyword evidence="2" id="KW-1185">Reference proteome</keyword>
<gene>
    <name evidence="1" type="ORF">SAMN02745157_4032</name>
</gene>